<comment type="caution">
    <text evidence="17">The sequence shown here is derived from an EMBL/GenBank/DDBJ whole genome shotgun (WGS) entry which is preliminary data.</text>
</comment>
<dbReference type="SUPFAM" id="SSF81606">
    <property type="entry name" value="PP2C-like"/>
    <property type="match status" value="1"/>
</dbReference>
<gene>
    <name evidence="17" type="ORF">C4D60_Mb10t06820</name>
</gene>
<dbReference type="InterPro" id="IPR050317">
    <property type="entry name" value="Plant_Fungal_Acyltransferase"/>
</dbReference>
<evidence type="ECO:0000313" key="18">
    <source>
        <dbReference type="Proteomes" id="UP000317650"/>
    </source>
</evidence>
<dbReference type="Pfam" id="PF02458">
    <property type="entry name" value="Transferase"/>
    <property type="match status" value="1"/>
</dbReference>
<comment type="similarity">
    <text evidence="3 15">Belongs to the PP2C family.</text>
</comment>
<dbReference type="InterPro" id="IPR000222">
    <property type="entry name" value="PP2C_BS"/>
</dbReference>
<keyword evidence="7" id="KW-0479">Metal-binding</keyword>
<dbReference type="Gene3D" id="3.30.559.10">
    <property type="entry name" value="Chloramphenicol acetyltransferase-like domain"/>
    <property type="match status" value="2"/>
</dbReference>
<dbReference type="EC" id="3.1.3.16" evidence="5"/>
<proteinExistence type="inferred from homology"/>
<evidence type="ECO:0000313" key="17">
    <source>
        <dbReference type="EMBL" id="THU52714.1"/>
    </source>
</evidence>
<organism evidence="17 18">
    <name type="scientific">Musa balbisiana</name>
    <name type="common">Banana</name>
    <dbReference type="NCBI Taxonomy" id="52838"/>
    <lineage>
        <taxon>Eukaryota</taxon>
        <taxon>Viridiplantae</taxon>
        <taxon>Streptophyta</taxon>
        <taxon>Embryophyta</taxon>
        <taxon>Tracheophyta</taxon>
        <taxon>Spermatophyta</taxon>
        <taxon>Magnoliopsida</taxon>
        <taxon>Liliopsida</taxon>
        <taxon>Zingiberales</taxon>
        <taxon>Musaceae</taxon>
        <taxon>Musa</taxon>
    </lineage>
</organism>
<evidence type="ECO:0000256" key="10">
    <source>
        <dbReference type="ARBA" id="ARBA00022912"/>
    </source>
</evidence>
<evidence type="ECO:0000256" key="15">
    <source>
        <dbReference type="RuleBase" id="RU003465"/>
    </source>
</evidence>
<keyword evidence="8 15" id="KW-0378">Hydrolase</keyword>
<evidence type="ECO:0000256" key="2">
    <source>
        <dbReference type="ARBA" id="ARBA00001946"/>
    </source>
</evidence>
<dbReference type="AlphaFoldDB" id="A0A4S8IWJ9"/>
<evidence type="ECO:0000256" key="1">
    <source>
        <dbReference type="ARBA" id="ARBA00001936"/>
    </source>
</evidence>
<dbReference type="PANTHER" id="PTHR31642:SF11">
    <property type="entry name" value="SHIKIMATE O-HYDROXYCINNAMOYLTRANSFERASE"/>
    <property type="match status" value="1"/>
</dbReference>
<dbReference type="EMBL" id="PYDT01000008">
    <property type="protein sequence ID" value="THU52714.1"/>
    <property type="molecule type" value="Genomic_DNA"/>
</dbReference>
<evidence type="ECO:0000256" key="12">
    <source>
        <dbReference type="ARBA" id="ARBA00023315"/>
    </source>
</evidence>
<dbReference type="PROSITE" id="PS01032">
    <property type="entry name" value="PPM_1"/>
    <property type="match status" value="1"/>
</dbReference>
<comment type="cofactor">
    <cofactor evidence="1">
        <name>Mn(2+)</name>
        <dbReference type="ChEBI" id="CHEBI:29035"/>
    </cofactor>
</comment>
<evidence type="ECO:0000256" key="13">
    <source>
        <dbReference type="ARBA" id="ARBA00047761"/>
    </source>
</evidence>
<keyword evidence="12" id="KW-0012">Acyltransferase</keyword>
<keyword evidence="9" id="KW-0460">Magnesium</keyword>
<dbReference type="Proteomes" id="UP000317650">
    <property type="component" value="Chromosome 10"/>
</dbReference>
<dbReference type="GO" id="GO:0016747">
    <property type="term" value="F:acyltransferase activity, transferring groups other than amino-acyl groups"/>
    <property type="evidence" value="ECO:0007669"/>
    <property type="project" value="TreeGrafter"/>
</dbReference>
<comment type="catalytic activity">
    <reaction evidence="13">
        <text>O-phospho-L-seryl-[protein] + H2O = L-seryl-[protein] + phosphate</text>
        <dbReference type="Rhea" id="RHEA:20629"/>
        <dbReference type="Rhea" id="RHEA-COMP:9863"/>
        <dbReference type="Rhea" id="RHEA-COMP:11604"/>
        <dbReference type="ChEBI" id="CHEBI:15377"/>
        <dbReference type="ChEBI" id="CHEBI:29999"/>
        <dbReference type="ChEBI" id="CHEBI:43474"/>
        <dbReference type="ChEBI" id="CHEBI:83421"/>
        <dbReference type="EC" id="3.1.3.16"/>
    </reaction>
</comment>
<dbReference type="CDD" id="cd00143">
    <property type="entry name" value="PP2Cc"/>
    <property type="match status" value="1"/>
</dbReference>
<keyword evidence="18" id="KW-1185">Reference proteome</keyword>
<dbReference type="Gene3D" id="3.60.40.10">
    <property type="entry name" value="PPM-type phosphatase domain"/>
    <property type="match status" value="1"/>
</dbReference>
<dbReference type="STRING" id="52838.A0A4S8IWJ9"/>
<dbReference type="InterPro" id="IPR036457">
    <property type="entry name" value="PPM-type-like_dom_sf"/>
</dbReference>
<evidence type="ECO:0000256" key="7">
    <source>
        <dbReference type="ARBA" id="ARBA00022723"/>
    </source>
</evidence>
<reference evidence="17 18" key="1">
    <citation type="journal article" date="2019" name="Nat. Plants">
        <title>Genome sequencing of Musa balbisiana reveals subgenome evolution and function divergence in polyploid bananas.</title>
        <authorList>
            <person name="Yao X."/>
        </authorList>
    </citation>
    <scope>NUCLEOTIDE SEQUENCE [LARGE SCALE GENOMIC DNA]</scope>
    <source>
        <strain evidence="18">cv. DH-PKW</strain>
        <tissue evidence="17">Leaves</tissue>
    </source>
</reference>
<comment type="cofactor">
    <cofactor evidence="2">
        <name>Mg(2+)</name>
        <dbReference type="ChEBI" id="CHEBI:18420"/>
    </cofactor>
</comment>
<protein>
    <recommendedName>
        <fullName evidence="5">protein-serine/threonine phosphatase</fullName>
        <ecNumber evidence="5">3.1.3.16</ecNumber>
    </recommendedName>
</protein>
<evidence type="ECO:0000256" key="9">
    <source>
        <dbReference type="ARBA" id="ARBA00022842"/>
    </source>
</evidence>
<dbReference type="GO" id="GO:0046872">
    <property type="term" value="F:metal ion binding"/>
    <property type="evidence" value="ECO:0007669"/>
    <property type="project" value="UniProtKB-KW"/>
</dbReference>
<dbReference type="FunFam" id="3.30.559.10:FF:000015">
    <property type="entry name" value="Spermidine hydroxycinnamoyl transferase"/>
    <property type="match status" value="1"/>
</dbReference>
<dbReference type="FunFam" id="3.30.559.10:FF:000008">
    <property type="entry name" value="Tryptamine hydroxycinnamoyl transferase"/>
    <property type="match status" value="1"/>
</dbReference>
<keyword evidence="6" id="KW-0808">Transferase</keyword>
<comment type="catalytic activity">
    <reaction evidence="14">
        <text>O-phospho-L-threonyl-[protein] + H2O = L-threonyl-[protein] + phosphate</text>
        <dbReference type="Rhea" id="RHEA:47004"/>
        <dbReference type="Rhea" id="RHEA-COMP:11060"/>
        <dbReference type="Rhea" id="RHEA-COMP:11605"/>
        <dbReference type="ChEBI" id="CHEBI:15377"/>
        <dbReference type="ChEBI" id="CHEBI:30013"/>
        <dbReference type="ChEBI" id="CHEBI:43474"/>
        <dbReference type="ChEBI" id="CHEBI:61977"/>
        <dbReference type="EC" id="3.1.3.16"/>
    </reaction>
</comment>
<evidence type="ECO:0000256" key="3">
    <source>
        <dbReference type="ARBA" id="ARBA00006702"/>
    </source>
</evidence>
<evidence type="ECO:0000256" key="14">
    <source>
        <dbReference type="ARBA" id="ARBA00048336"/>
    </source>
</evidence>
<dbReference type="PANTHER" id="PTHR31642">
    <property type="entry name" value="TRICHOTHECENE 3-O-ACETYLTRANSFERASE"/>
    <property type="match status" value="1"/>
</dbReference>
<evidence type="ECO:0000256" key="8">
    <source>
        <dbReference type="ARBA" id="ARBA00022801"/>
    </source>
</evidence>
<name>A0A4S8IWJ9_MUSBA</name>
<evidence type="ECO:0000256" key="11">
    <source>
        <dbReference type="ARBA" id="ARBA00023211"/>
    </source>
</evidence>
<dbReference type="InterPro" id="IPR001932">
    <property type="entry name" value="PPM-type_phosphatase-like_dom"/>
</dbReference>
<evidence type="ECO:0000256" key="4">
    <source>
        <dbReference type="ARBA" id="ARBA00009861"/>
    </source>
</evidence>
<evidence type="ECO:0000256" key="5">
    <source>
        <dbReference type="ARBA" id="ARBA00013081"/>
    </source>
</evidence>
<dbReference type="InterPro" id="IPR023213">
    <property type="entry name" value="CAT-like_dom_sf"/>
</dbReference>
<dbReference type="GO" id="GO:0004722">
    <property type="term" value="F:protein serine/threonine phosphatase activity"/>
    <property type="evidence" value="ECO:0007669"/>
    <property type="project" value="UniProtKB-EC"/>
</dbReference>
<dbReference type="SMART" id="SM00332">
    <property type="entry name" value="PP2Cc"/>
    <property type="match status" value="1"/>
</dbReference>
<sequence length="870" mass="95895">MVGINLRQTTMVRPAEQTPRRRLWNSNLDLVVPRFHTPSVYFYRPNGSRGFFDAAVLRSALARALVPFYPMAGRLGRGEDGRVEIDCNGEGVLFVEAEAPDATVDDFGDFAPTMEMKQLIPHVDYTGDISSFPLLVLQVTYFKCGGVSLGVGMQHQVADGFSGLHFINSWSDIARGLDVAVPPFMDRSILRARDPPTPYFPHVEYHPAPHMKRHHRPGAEDSVEAPTAAAVDIFKLTKAQLSLLKLNAPPGPAAHSTYALLAAHVWRCACVARGLPPDQPTKMYIATDGRQRLRPALPEGYFGNVIFTTTPIATAGEVAAEGCGPAPAAGRIQAALARMDEPYLRSALDYLELQPDLAALVRGAHTFRCPNIGLTSWVRLPIHDADFGWGRPVFMGPGGIAYEGLAFLLPSPTGDGSLSLAISLRADHMLKFRKLIYDMRPPRNKNQHNIVLFFGTDQSSGGFPALSVVLLLSTLFLAEPISVSRSTRLPPFPIAFRSDRRSSSSRNFFPARLRVSFENKIVAGNCIKSGHLNFRMGIYLSSPKTEKFSEDGENPRLRFGLSSMQGWRASMEDAHAALPDLDNCTSFFGVYDGHGGKVVSKFCAKYLHSQVLKHELHLGGDLAASVRKAFFRMDEMMRGQRGWRELAILGDKMDKFTGLIEGLIWSPRGGYSNEHADEWAYEEGPHSDFSGPTSGSTACVAVIRNNQLIVANAGDSRCVLSRKGQAISLSTDHKPDLDEEKERILKAGGFIHAGRVNGSLNLARAIGDMEFKQNKFLPAEKQILTCNPDIKIVELCDDDDFLILACDGVWDCMSNQQLVDFINEQIETESRLSTVCERVLDRCLAPNTISGEGCDNMTMILVQFRKPQIQ</sequence>
<evidence type="ECO:0000259" key="16">
    <source>
        <dbReference type="PROSITE" id="PS51746"/>
    </source>
</evidence>
<evidence type="ECO:0000256" key="6">
    <source>
        <dbReference type="ARBA" id="ARBA00022679"/>
    </source>
</evidence>
<feature type="domain" description="PPM-type phosphatase" evidence="16">
    <location>
        <begin position="558"/>
        <end position="864"/>
    </location>
</feature>
<dbReference type="PROSITE" id="PS51746">
    <property type="entry name" value="PPM_2"/>
    <property type="match status" value="1"/>
</dbReference>
<accession>A0A4S8IWJ9</accession>
<keyword evidence="10 15" id="KW-0904">Protein phosphatase</keyword>
<comment type="similarity">
    <text evidence="4">Belongs to the plant acyltransferase family.</text>
</comment>
<keyword evidence="11" id="KW-0464">Manganese</keyword>
<dbReference type="Pfam" id="PF00481">
    <property type="entry name" value="PP2C"/>
    <property type="match status" value="2"/>
</dbReference>